<evidence type="ECO:0000256" key="5">
    <source>
        <dbReference type="ARBA" id="ARBA00022725"/>
    </source>
</evidence>
<sequence>MSMMVICSNLYQLTKSPLDADHIPLVMYTSCMLTQIFIYCWFGNKLKIKSLQLADNVFQTEWPVLSNNVKKDLLIIMKRAIVPIEFTTAHIISLNLDSFVALLKTSYSAYNLLVRVQEE</sequence>
<keyword evidence="8 11" id="KW-0675">Receptor</keyword>
<dbReference type="PANTHER" id="PTHR21137:SF35">
    <property type="entry name" value="ODORANT RECEPTOR 19A-RELATED"/>
    <property type="match status" value="1"/>
</dbReference>
<keyword evidence="6 10" id="KW-1133">Transmembrane helix</keyword>
<evidence type="ECO:0000256" key="4">
    <source>
        <dbReference type="ARBA" id="ARBA00022692"/>
    </source>
</evidence>
<dbReference type="EMBL" id="GL441322">
    <property type="protein sequence ID" value="EFN64911.1"/>
    <property type="molecule type" value="Genomic_DNA"/>
</dbReference>
<evidence type="ECO:0000313" key="12">
    <source>
        <dbReference type="Proteomes" id="UP000000311"/>
    </source>
</evidence>
<dbReference type="GO" id="GO:0004984">
    <property type="term" value="F:olfactory receptor activity"/>
    <property type="evidence" value="ECO:0007669"/>
    <property type="project" value="InterPro"/>
</dbReference>
<gene>
    <name evidence="11" type="ORF">EAG_00779</name>
</gene>
<comment type="subcellular location">
    <subcellularLocation>
        <location evidence="1">Cell membrane</location>
        <topology evidence="1">Multi-pass membrane protein</topology>
    </subcellularLocation>
</comment>
<accession>E2ANS5</accession>
<evidence type="ECO:0000313" key="11">
    <source>
        <dbReference type="EMBL" id="EFN64911.1"/>
    </source>
</evidence>
<keyword evidence="7 10" id="KW-0472">Membrane</keyword>
<protein>
    <submittedName>
        <fullName evidence="11">Odorant receptor Or2</fullName>
    </submittedName>
</protein>
<dbReference type="OMA" id="VQLTINI"/>
<organism evidence="12">
    <name type="scientific">Camponotus floridanus</name>
    <name type="common">Florida carpenter ant</name>
    <dbReference type="NCBI Taxonomy" id="104421"/>
    <lineage>
        <taxon>Eukaryota</taxon>
        <taxon>Metazoa</taxon>
        <taxon>Ecdysozoa</taxon>
        <taxon>Arthropoda</taxon>
        <taxon>Hexapoda</taxon>
        <taxon>Insecta</taxon>
        <taxon>Pterygota</taxon>
        <taxon>Neoptera</taxon>
        <taxon>Endopterygota</taxon>
        <taxon>Hymenoptera</taxon>
        <taxon>Apocrita</taxon>
        <taxon>Aculeata</taxon>
        <taxon>Formicoidea</taxon>
        <taxon>Formicidae</taxon>
        <taxon>Formicinae</taxon>
        <taxon>Camponotus</taxon>
    </lineage>
</organism>
<keyword evidence="5" id="KW-0552">Olfaction</keyword>
<evidence type="ECO:0000256" key="8">
    <source>
        <dbReference type="ARBA" id="ARBA00023170"/>
    </source>
</evidence>
<evidence type="ECO:0000256" key="6">
    <source>
        <dbReference type="ARBA" id="ARBA00022989"/>
    </source>
</evidence>
<dbReference type="InterPro" id="IPR004117">
    <property type="entry name" value="7tm6_olfct_rcpt"/>
</dbReference>
<name>E2ANS5_CAMFO</name>
<evidence type="ECO:0000256" key="1">
    <source>
        <dbReference type="ARBA" id="ARBA00004651"/>
    </source>
</evidence>
<dbReference type="Proteomes" id="UP000000311">
    <property type="component" value="Unassembled WGS sequence"/>
</dbReference>
<dbReference type="AlphaFoldDB" id="E2ANS5"/>
<feature type="transmembrane region" description="Helical" evidence="10">
    <location>
        <begin position="23"/>
        <end position="42"/>
    </location>
</feature>
<proteinExistence type="predicted"/>
<evidence type="ECO:0000256" key="7">
    <source>
        <dbReference type="ARBA" id="ARBA00023136"/>
    </source>
</evidence>
<keyword evidence="2" id="KW-1003">Cell membrane</keyword>
<dbReference type="InParanoid" id="E2ANS5"/>
<keyword evidence="12" id="KW-1185">Reference proteome</keyword>
<evidence type="ECO:0000256" key="9">
    <source>
        <dbReference type="ARBA" id="ARBA00023224"/>
    </source>
</evidence>
<dbReference type="OrthoDB" id="6597368at2759"/>
<dbReference type="STRING" id="104421.E2ANS5"/>
<evidence type="ECO:0000256" key="10">
    <source>
        <dbReference type="SAM" id="Phobius"/>
    </source>
</evidence>
<dbReference type="GO" id="GO:0005549">
    <property type="term" value="F:odorant binding"/>
    <property type="evidence" value="ECO:0007669"/>
    <property type="project" value="InterPro"/>
</dbReference>
<dbReference type="PANTHER" id="PTHR21137">
    <property type="entry name" value="ODORANT RECEPTOR"/>
    <property type="match status" value="1"/>
</dbReference>
<dbReference type="GO" id="GO:0005886">
    <property type="term" value="C:plasma membrane"/>
    <property type="evidence" value="ECO:0007669"/>
    <property type="project" value="UniProtKB-SubCell"/>
</dbReference>
<keyword evidence="4 10" id="KW-0812">Transmembrane</keyword>
<dbReference type="Pfam" id="PF02949">
    <property type="entry name" value="7tm_6"/>
    <property type="match status" value="1"/>
</dbReference>
<keyword evidence="3" id="KW-0716">Sensory transduction</keyword>
<dbReference type="GO" id="GO:0007165">
    <property type="term" value="P:signal transduction"/>
    <property type="evidence" value="ECO:0007669"/>
    <property type="project" value="UniProtKB-KW"/>
</dbReference>
<keyword evidence="9" id="KW-0807">Transducer</keyword>
<evidence type="ECO:0000256" key="3">
    <source>
        <dbReference type="ARBA" id="ARBA00022606"/>
    </source>
</evidence>
<reference evidence="11 12" key="1">
    <citation type="journal article" date="2010" name="Science">
        <title>Genomic comparison of the ants Camponotus floridanus and Harpegnathos saltator.</title>
        <authorList>
            <person name="Bonasio R."/>
            <person name="Zhang G."/>
            <person name="Ye C."/>
            <person name="Mutti N.S."/>
            <person name="Fang X."/>
            <person name="Qin N."/>
            <person name="Donahue G."/>
            <person name="Yang P."/>
            <person name="Li Q."/>
            <person name="Li C."/>
            <person name="Zhang P."/>
            <person name="Huang Z."/>
            <person name="Berger S.L."/>
            <person name="Reinberg D."/>
            <person name="Wang J."/>
            <person name="Liebig J."/>
        </authorList>
    </citation>
    <scope>NUCLEOTIDE SEQUENCE [LARGE SCALE GENOMIC DNA]</scope>
    <source>
        <strain evidence="12">C129</strain>
    </source>
</reference>
<evidence type="ECO:0000256" key="2">
    <source>
        <dbReference type="ARBA" id="ARBA00022475"/>
    </source>
</evidence>